<name>B0E393_LACBS</name>
<evidence type="ECO:0000256" key="1">
    <source>
        <dbReference type="SAM" id="MobiDB-lite"/>
    </source>
</evidence>
<organism evidence="3">
    <name type="scientific">Laccaria bicolor (strain S238N-H82 / ATCC MYA-4686)</name>
    <name type="common">Bicoloured deceiver</name>
    <name type="synonym">Laccaria laccata var. bicolor</name>
    <dbReference type="NCBI Taxonomy" id="486041"/>
    <lineage>
        <taxon>Eukaryota</taxon>
        <taxon>Fungi</taxon>
        <taxon>Dikarya</taxon>
        <taxon>Basidiomycota</taxon>
        <taxon>Agaricomycotina</taxon>
        <taxon>Agaricomycetes</taxon>
        <taxon>Agaricomycetidae</taxon>
        <taxon>Agaricales</taxon>
        <taxon>Agaricineae</taxon>
        <taxon>Hydnangiaceae</taxon>
        <taxon>Laccaria</taxon>
    </lineage>
</organism>
<dbReference type="AlphaFoldDB" id="B0E393"/>
<dbReference type="HOGENOM" id="CLU_2441245_0_0_1"/>
<dbReference type="GeneID" id="6086316"/>
<dbReference type="InParanoid" id="B0E393"/>
<dbReference type="Proteomes" id="UP000001194">
    <property type="component" value="Unassembled WGS sequence"/>
</dbReference>
<sequence>MAPTGKSATVEGYKAERSGSVAGQSTPSSSPPLMLPSTSPPSRTHSRQPSGGTGPSRALLPAVHMHLPSQLHRQTHPRSHQHNQDQIPMA</sequence>
<dbReference type="EMBL" id="DS547214">
    <property type="protein sequence ID" value="EDQ98688.1"/>
    <property type="molecule type" value="Genomic_DNA"/>
</dbReference>
<evidence type="ECO:0000313" key="3">
    <source>
        <dbReference type="Proteomes" id="UP000001194"/>
    </source>
</evidence>
<dbReference type="RefSeq" id="XP_001890662.1">
    <property type="nucleotide sequence ID" value="XM_001890627.1"/>
</dbReference>
<proteinExistence type="predicted"/>
<protein>
    <submittedName>
        <fullName evidence="2">Predicted protein</fullName>
    </submittedName>
</protein>
<feature type="compositionally biased region" description="Low complexity" evidence="1">
    <location>
        <begin position="35"/>
        <end position="50"/>
    </location>
</feature>
<feature type="region of interest" description="Disordered" evidence="1">
    <location>
        <begin position="1"/>
        <end position="90"/>
    </location>
</feature>
<reference evidence="2 3" key="1">
    <citation type="journal article" date="2008" name="Nature">
        <title>The genome of Laccaria bicolor provides insights into mycorrhizal symbiosis.</title>
        <authorList>
            <person name="Martin F."/>
            <person name="Aerts A."/>
            <person name="Ahren D."/>
            <person name="Brun A."/>
            <person name="Danchin E.G.J."/>
            <person name="Duchaussoy F."/>
            <person name="Gibon J."/>
            <person name="Kohler A."/>
            <person name="Lindquist E."/>
            <person name="Pereda V."/>
            <person name="Salamov A."/>
            <person name="Shapiro H.J."/>
            <person name="Wuyts J."/>
            <person name="Blaudez D."/>
            <person name="Buee M."/>
            <person name="Brokstein P."/>
            <person name="Canbaeck B."/>
            <person name="Cohen D."/>
            <person name="Courty P.E."/>
            <person name="Coutinho P.M."/>
            <person name="Delaruelle C."/>
            <person name="Detter J.C."/>
            <person name="Deveau A."/>
            <person name="DiFazio S."/>
            <person name="Duplessis S."/>
            <person name="Fraissinet-Tachet L."/>
            <person name="Lucic E."/>
            <person name="Frey-Klett P."/>
            <person name="Fourrey C."/>
            <person name="Feussner I."/>
            <person name="Gay G."/>
            <person name="Grimwood J."/>
            <person name="Hoegger P.J."/>
            <person name="Jain P."/>
            <person name="Kilaru S."/>
            <person name="Labbe J."/>
            <person name="Lin Y.C."/>
            <person name="Legue V."/>
            <person name="Le Tacon F."/>
            <person name="Marmeisse R."/>
            <person name="Melayah D."/>
            <person name="Montanini B."/>
            <person name="Muratet M."/>
            <person name="Nehls U."/>
            <person name="Niculita-Hirzel H."/>
            <person name="Oudot-Le Secq M.P."/>
            <person name="Peter M."/>
            <person name="Quesneville H."/>
            <person name="Rajashekar B."/>
            <person name="Reich M."/>
            <person name="Rouhier N."/>
            <person name="Schmutz J."/>
            <person name="Yin T."/>
            <person name="Chalot M."/>
            <person name="Henrissat B."/>
            <person name="Kuees U."/>
            <person name="Lucas S."/>
            <person name="Van de Peer Y."/>
            <person name="Podila G.K."/>
            <person name="Polle A."/>
            <person name="Pukkila P.J."/>
            <person name="Richardson P.M."/>
            <person name="Rouze P."/>
            <person name="Sanders I.R."/>
            <person name="Stajich J.E."/>
            <person name="Tunlid A."/>
            <person name="Tuskan G."/>
            <person name="Grigoriev I.V."/>
        </authorList>
    </citation>
    <scope>NUCLEOTIDE SEQUENCE [LARGE SCALE GENOMIC DNA]</scope>
    <source>
        <strain evidence="3">S238N-H82 / ATCC MYA-4686</strain>
    </source>
</reference>
<dbReference type="KEGG" id="lbc:LACBIDRAFT_297432"/>
<keyword evidence="3" id="KW-1185">Reference proteome</keyword>
<gene>
    <name evidence="2" type="ORF">LACBIDRAFT_297432</name>
</gene>
<evidence type="ECO:0000313" key="2">
    <source>
        <dbReference type="EMBL" id="EDQ98688.1"/>
    </source>
</evidence>
<accession>B0E393</accession>